<sequence>MEVLLVHGADQDSRNGQGNSPLILAASDKRTDSVELLLRYGARVKVVNNKGEAAIFHAAGRDMIDLLDRYGVDLNSFSNEGLTPLINHAWKRRLHSLEALLDHGVPVDQIRPSNQVLATEGETALFLCRSAQCVKLLIDRGAHIHHRDAAGRTALAHHVQGQRASPLKALLDSGASIDATDRRGRTALFTASEEQYVEFLIRRGACVNHQDEDGWTALMEFSSWGRADCVATAVKLGASVNHISWRDGNTALCVAQTSEVIDVLLSHGADIEQRNKQGCTPLLIATSRGDWQTMSAFRERGSKVDVVSYHGENALQLAKRNEHEYTAKILERDCPELRQSLGPYEIVHSYRMTFGCL</sequence>
<organism evidence="4 5">
    <name type="scientific">Septoria linicola</name>
    <dbReference type="NCBI Taxonomy" id="215465"/>
    <lineage>
        <taxon>Eukaryota</taxon>
        <taxon>Fungi</taxon>
        <taxon>Dikarya</taxon>
        <taxon>Ascomycota</taxon>
        <taxon>Pezizomycotina</taxon>
        <taxon>Dothideomycetes</taxon>
        <taxon>Dothideomycetidae</taxon>
        <taxon>Mycosphaerellales</taxon>
        <taxon>Mycosphaerellaceae</taxon>
        <taxon>Septoria</taxon>
    </lineage>
</organism>
<name>A0A9Q9EJ36_9PEZI</name>
<keyword evidence="5" id="KW-1185">Reference proteome</keyword>
<proteinExistence type="predicted"/>
<dbReference type="PANTHER" id="PTHR24171">
    <property type="entry name" value="ANKYRIN REPEAT DOMAIN-CONTAINING PROTEIN 39-RELATED"/>
    <property type="match status" value="1"/>
</dbReference>
<evidence type="ECO:0000256" key="1">
    <source>
        <dbReference type="ARBA" id="ARBA00022737"/>
    </source>
</evidence>
<dbReference type="SMART" id="SM00248">
    <property type="entry name" value="ANK"/>
    <property type="match status" value="9"/>
</dbReference>
<dbReference type="Pfam" id="PF12796">
    <property type="entry name" value="Ank_2"/>
    <property type="match status" value="3"/>
</dbReference>
<dbReference type="Gene3D" id="1.25.40.20">
    <property type="entry name" value="Ankyrin repeat-containing domain"/>
    <property type="match status" value="3"/>
</dbReference>
<evidence type="ECO:0000256" key="2">
    <source>
        <dbReference type="ARBA" id="ARBA00023043"/>
    </source>
</evidence>
<evidence type="ECO:0000313" key="4">
    <source>
        <dbReference type="EMBL" id="USW50958.1"/>
    </source>
</evidence>
<dbReference type="InterPro" id="IPR002110">
    <property type="entry name" value="Ankyrin_rpt"/>
</dbReference>
<feature type="repeat" description="ANK" evidence="3">
    <location>
        <begin position="150"/>
        <end position="182"/>
    </location>
</feature>
<evidence type="ECO:0000256" key="3">
    <source>
        <dbReference type="PROSITE-ProRule" id="PRU00023"/>
    </source>
</evidence>
<dbReference type="PROSITE" id="PS50088">
    <property type="entry name" value="ANK_REPEAT"/>
    <property type="match status" value="2"/>
</dbReference>
<dbReference type="Proteomes" id="UP001056384">
    <property type="component" value="Chromosome 3"/>
</dbReference>
<dbReference type="InterPro" id="IPR036770">
    <property type="entry name" value="Ankyrin_rpt-contain_sf"/>
</dbReference>
<gene>
    <name evidence="4" type="ORF">Slin15195_G042770</name>
</gene>
<keyword evidence="2 3" id="KW-0040">ANK repeat</keyword>
<protein>
    <submittedName>
        <fullName evidence="4">Ankyrin repeat-containing domain superfamily</fullName>
    </submittedName>
</protein>
<reference evidence="4" key="1">
    <citation type="submission" date="2022-06" db="EMBL/GenBank/DDBJ databases">
        <title>Complete genome sequences of two strains of the flax pathogen Septoria linicola.</title>
        <authorList>
            <person name="Lapalu N."/>
            <person name="Simon A."/>
            <person name="Demenou B."/>
            <person name="Paumier D."/>
            <person name="Guillot M.-P."/>
            <person name="Gout L."/>
            <person name="Valade R."/>
        </authorList>
    </citation>
    <scope>NUCLEOTIDE SEQUENCE</scope>
    <source>
        <strain evidence="4">SE15195</strain>
    </source>
</reference>
<dbReference type="EMBL" id="CP099420">
    <property type="protein sequence ID" value="USW50958.1"/>
    <property type="molecule type" value="Genomic_DNA"/>
</dbReference>
<dbReference type="AlphaFoldDB" id="A0A9Q9EJ36"/>
<feature type="repeat" description="ANK" evidence="3">
    <location>
        <begin position="17"/>
        <end position="49"/>
    </location>
</feature>
<evidence type="ECO:0000313" key="5">
    <source>
        <dbReference type="Proteomes" id="UP001056384"/>
    </source>
</evidence>
<dbReference type="OrthoDB" id="3649644at2759"/>
<dbReference type="PROSITE" id="PS50297">
    <property type="entry name" value="ANK_REP_REGION"/>
    <property type="match status" value="1"/>
</dbReference>
<keyword evidence="1" id="KW-0677">Repeat</keyword>
<accession>A0A9Q9EJ36</accession>
<dbReference type="SUPFAM" id="SSF48403">
    <property type="entry name" value="Ankyrin repeat"/>
    <property type="match status" value="1"/>
</dbReference>